<name>A0A1C3E991_9PLAN</name>
<dbReference type="SUPFAM" id="SSF52317">
    <property type="entry name" value="Class I glutamine amidotransferase-like"/>
    <property type="match status" value="1"/>
</dbReference>
<dbReference type="CDD" id="cd00198">
    <property type="entry name" value="vWFA"/>
    <property type="match status" value="1"/>
</dbReference>
<keyword evidence="3" id="KW-1185">Reference proteome</keyword>
<keyword evidence="1" id="KW-0472">Membrane</keyword>
<dbReference type="InterPro" id="IPR036465">
    <property type="entry name" value="vWFA_dom_sf"/>
</dbReference>
<organism evidence="2 3">
    <name type="scientific">Planctopirus hydrillae</name>
    <dbReference type="NCBI Taxonomy" id="1841610"/>
    <lineage>
        <taxon>Bacteria</taxon>
        <taxon>Pseudomonadati</taxon>
        <taxon>Planctomycetota</taxon>
        <taxon>Planctomycetia</taxon>
        <taxon>Planctomycetales</taxon>
        <taxon>Planctomycetaceae</taxon>
        <taxon>Planctopirus</taxon>
    </lineage>
</organism>
<dbReference type="EMBL" id="LYDR01000123">
    <property type="protein sequence ID" value="ODA29794.1"/>
    <property type="molecule type" value="Genomic_DNA"/>
</dbReference>
<dbReference type="InterPro" id="IPR029062">
    <property type="entry name" value="Class_I_gatase-like"/>
</dbReference>
<dbReference type="Gene3D" id="3.40.50.880">
    <property type="match status" value="1"/>
</dbReference>
<evidence type="ECO:0000256" key="1">
    <source>
        <dbReference type="SAM" id="Phobius"/>
    </source>
</evidence>
<evidence type="ECO:0008006" key="4">
    <source>
        <dbReference type="Google" id="ProtNLM"/>
    </source>
</evidence>
<dbReference type="PANTHER" id="PTHR37947">
    <property type="entry name" value="BLL2462 PROTEIN"/>
    <property type="match status" value="1"/>
</dbReference>
<dbReference type="Proteomes" id="UP000094828">
    <property type="component" value="Unassembled WGS sequence"/>
</dbReference>
<comment type="caution">
    <text evidence="2">The sequence shown here is derived from an EMBL/GenBank/DDBJ whole genome shotgun (WGS) entry which is preliminary data.</text>
</comment>
<protein>
    <recommendedName>
        <fullName evidence="4">VWFA domain-containing protein</fullName>
    </recommendedName>
</protein>
<accession>A0A1C3E991</accession>
<dbReference type="SUPFAM" id="SSF53300">
    <property type="entry name" value="vWA-like"/>
    <property type="match status" value="1"/>
</dbReference>
<keyword evidence="1" id="KW-1133">Transmembrane helix</keyword>
<dbReference type="AlphaFoldDB" id="A0A1C3E991"/>
<dbReference type="RefSeq" id="WP_068849231.1">
    <property type="nucleotide sequence ID" value="NZ_LYDR01000123.1"/>
</dbReference>
<gene>
    <name evidence="2" type="ORF">A6X21_07360</name>
</gene>
<sequence length="770" mass="84014">MTIEEMKFQEITFQPVGGYFFAITLSLALLWMVWKAYPHHFFQQLPSRIRTTRGLRLLAALVLIAGLFRPELVWESSAAPDEQVLILRDVSRSMTTQDLPAARSRLEGALSDSQAIQKAFEKTKSKPSQVRIFDFSDKLSPPTTENPVADGQQTLFGEALQGALRESRNRSTSAVFLLSDGAQRSLSPKPLDPLSIAQAFGEEGIPIYGIAYGASSITGQGLDWTLADLRVDPIVFEKNRVPVTVRVRAIGARGRTTTVRLLLENRSDVPLGKSGPLEPVLATGGVVPQATITPTEDDQIIPVELSFLPNQAGEFKLAAEVQTSEGELLTRNNRLETIITIKAGGLRVAVIDRLRWEPKFLKMASGASQLQMDFAEIRQSRGQSPVVLDASWFEPDRYNVYILGDVTIDELGESNIKALAERVQAGAGLMTIGGNRNYSAGRWEESDLTDLVPVMSASANPGGNSKDSSSLEGPTPFIPTETGLRRYVLQLDGTGPLIDRWKALAPLEGANRLVPRNPLVEVWAAAPNGEGLLFASEIGKARVLSFAGDSSYLWVLGGAAKAHQQFWRQAILWLARREDDTEAPLWVKVEPRNAPLGAAVGIEYGARAPGGQPRTDVSFEMEIIDPAGTKVPALVSTDAAASSKNTGSGGRLDWTKTEESGDYWVRLSGKANGESIGLDAVTRFLVSPRDIELDRPGADPDYLKQIAEAGSGQLLSTEKLSGFLDQLIARENPLAKETVQVRLWDHWLMIALFVIAMGIEWVIRKANGWA</sequence>
<evidence type="ECO:0000313" key="3">
    <source>
        <dbReference type="Proteomes" id="UP000094828"/>
    </source>
</evidence>
<dbReference type="STRING" id="1841610.A6X21_07360"/>
<reference evidence="2 3" key="1">
    <citation type="submission" date="2016-05" db="EMBL/GenBank/DDBJ databases">
        <title>Genomic and physiological characterization of Planctopirus sp. isolated from fresh water lake.</title>
        <authorList>
            <person name="Subhash Y."/>
            <person name="Ramana C."/>
        </authorList>
    </citation>
    <scope>NUCLEOTIDE SEQUENCE [LARGE SCALE GENOMIC DNA]</scope>
    <source>
        <strain evidence="2 3">JC280</strain>
    </source>
</reference>
<dbReference type="Gene3D" id="3.40.50.410">
    <property type="entry name" value="von Willebrand factor, type A domain"/>
    <property type="match status" value="1"/>
</dbReference>
<dbReference type="PANTHER" id="PTHR37947:SF1">
    <property type="entry name" value="BLL2462 PROTEIN"/>
    <property type="match status" value="1"/>
</dbReference>
<feature type="transmembrane region" description="Helical" evidence="1">
    <location>
        <begin position="16"/>
        <end position="34"/>
    </location>
</feature>
<keyword evidence="1" id="KW-0812">Transmembrane</keyword>
<dbReference type="OrthoDB" id="9781333at2"/>
<feature type="transmembrane region" description="Helical" evidence="1">
    <location>
        <begin position="744"/>
        <end position="763"/>
    </location>
</feature>
<evidence type="ECO:0000313" key="2">
    <source>
        <dbReference type="EMBL" id="ODA29794.1"/>
    </source>
</evidence>
<proteinExistence type="predicted"/>